<feature type="region of interest" description="Disordered" evidence="1">
    <location>
        <begin position="1"/>
        <end position="326"/>
    </location>
</feature>
<feature type="compositionally biased region" description="Basic residues" evidence="1">
    <location>
        <begin position="244"/>
        <end position="263"/>
    </location>
</feature>
<keyword evidence="3" id="KW-1185">Reference proteome</keyword>
<dbReference type="GO" id="GO:0004864">
    <property type="term" value="F:protein phosphatase inhibitor activity"/>
    <property type="evidence" value="ECO:0007669"/>
    <property type="project" value="InterPro"/>
</dbReference>
<protein>
    <recommendedName>
        <fullName evidence="4">Protein phosphatase inhibitor 2</fullName>
    </recommendedName>
</protein>
<dbReference type="InterPro" id="IPR007062">
    <property type="entry name" value="PPI-2"/>
</dbReference>
<feature type="compositionally biased region" description="Low complexity" evidence="1">
    <location>
        <begin position="195"/>
        <end position="211"/>
    </location>
</feature>
<feature type="compositionally biased region" description="Basic residues" evidence="1">
    <location>
        <begin position="184"/>
        <end position="194"/>
    </location>
</feature>
<gene>
    <name evidence="2" type="primary">PLEST004409</name>
    <name evidence="2" type="ORF">PLESTB_001413700</name>
</gene>
<dbReference type="PANTHER" id="PTHR12398">
    <property type="entry name" value="PROTEIN PHOSPHATASE INHIBITOR"/>
    <property type="match status" value="1"/>
</dbReference>
<dbReference type="OrthoDB" id="551302at2759"/>
<evidence type="ECO:0008006" key="4">
    <source>
        <dbReference type="Google" id="ProtNLM"/>
    </source>
</evidence>
<evidence type="ECO:0000313" key="3">
    <source>
        <dbReference type="Proteomes" id="UP001165080"/>
    </source>
</evidence>
<dbReference type="AlphaFoldDB" id="A0A9W6F731"/>
<proteinExistence type="predicted"/>
<feature type="compositionally biased region" description="Acidic residues" evidence="1">
    <location>
        <begin position="268"/>
        <end position="282"/>
    </location>
</feature>
<dbReference type="Proteomes" id="UP001165080">
    <property type="component" value="Unassembled WGS sequence"/>
</dbReference>
<feature type="compositionally biased region" description="Basic residues" evidence="1">
    <location>
        <begin position="1"/>
        <end position="11"/>
    </location>
</feature>
<feature type="compositionally biased region" description="Low complexity" evidence="1">
    <location>
        <begin position="75"/>
        <end position="98"/>
    </location>
</feature>
<sequence length="326" mass="32771">MRKAGSARKRPAGGISWDEQNLQENEVIKATISKTKIDEPKTPYHGPLGDQHMEEADDGLQPLELDSHHNHHNQPHPSLEAPPLAGGSSGNSAPSSAGAGAGDGSGGTAAAAGAAAAGAAEPMAAAAEVAGPAAAAAAAAEEVADASGAGGSPPGPSGSSDNRQGLGPQPQGPQGQQQHQQQQGHHHGHAHAGLHAHFESSLLSSDAAAAEPESRSGFSSDSERRASLTGGSDGESNGEEAKRKFQQRRKAHYNMRAALRRARVLLSEDGEGEPDAVEDEDSGSGSDGGVAAAEATAAAQREPRGSPDVAMDDAPRQLQAGGEGSS</sequence>
<accession>A0A9W6F731</accession>
<feature type="compositionally biased region" description="Low complexity" evidence="1">
    <location>
        <begin position="157"/>
        <end position="183"/>
    </location>
</feature>
<reference evidence="2 3" key="1">
    <citation type="journal article" date="2023" name="Commun. Biol.">
        <title>Reorganization of the ancestral sex-determining regions during the evolution of trioecy in Pleodorina starrii.</title>
        <authorList>
            <person name="Takahashi K."/>
            <person name="Suzuki S."/>
            <person name="Kawai-Toyooka H."/>
            <person name="Yamamoto K."/>
            <person name="Hamaji T."/>
            <person name="Ootsuki R."/>
            <person name="Yamaguchi H."/>
            <person name="Kawachi M."/>
            <person name="Higashiyama T."/>
            <person name="Nozaki H."/>
        </authorList>
    </citation>
    <scope>NUCLEOTIDE SEQUENCE [LARGE SCALE GENOMIC DNA]</scope>
    <source>
        <strain evidence="2 3">NIES-4479</strain>
    </source>
</reference>
<evidence type="ECO:0000256" key="1">
    <source>
        <dbReference type="SAM" id="MobiDB-lite"/>
    </source>
</evidence>
<feature type="compositionally biased region" description="Low complexity" evidence="1">
    <location>
        <begin position="108"/>
        <end position="147"/>
    </location>
</feature>
<feature type="compositionally biased region" description="Low complexity" evidence="1">
    <location>
        <begin position="289"/>
        <end position="299"/>
    </location>
</feature>
<dbReference type="EMBL" id="BRXU01000025">
    <property type="protein sequence ID" value="GLC58887.1"/>
    <property type="molecule type" value="Genomic_DNA"/>
</dbReference>
<name>A0A9W6F731_9CHLO</name>
<dbReference type="Pfam" id="PF04979">
    <property type="entry name" value="IPP-2"/>
    <property type="match status" value="2"/>
</dbReference>
<comment type="caution">
    <text evidence="2">The sequence shown here is derived from an EMBL/GenBank/DDBJ whole genome shotgun (WGS) entry which is preliminary data.</text>
</comment>
<dbReference type="PANTHER" id="PTHR12398:SF20">
    <property type="entry name" value="PROTEIN PHOSPHATASE 1 REGULATORY INHIBITOR SUBUNIT 2"/>
    <property type="match status" value="1"/>
</dbReference>
<evidence type="ECO:0000313" key="2">
    <source>
        <dbReference type="EMBL" id="GLC58887.1"/>
    </source>
</evidence>
<organism evidence="2 3">
    <name type="scientific">Pleodorina starrii</name>
    <dbReference type="NCBI Taxonomy" id="330485"/>
    <lineage>
        <taxon>Eukaryota</taxon>
        <taxon>Viridiplantae</taxon>
        <taxon>Chlorophyta</taxon>
        <taxon>core chlorophytes</taxon>
        <taxon>Chlorophyceae</taxon>
        <taxon>CS clade</taxon>
        <taxon>Chlamydomonadales</taxon>
        <taxon>Volvocaceae</taxon>
        <taxon>Pleodorina</taxon>
    </lineage>
</organism>
<dbReference type="GO" id="GO:0009966">
    <property type="term" value="P:regulation of signal transduction"/>
    <property type="evidence" value="ECO:0007669"/>
    <property type="project" value="InterPro"/>
</dbReference>